<dbReference type="InterPro" id="IPR029058">
    <property type="entry name" value="AB_hydrolase_fold"/>
</dbReference>
<dbReference type="EMBL" id="CDMZ01001458">
    <property type="protein sequence ID" value="CEM32916.1"/>
    <property type="molecule type" value="Genomic_DNA"/>
</dbReference>
<feature type="region of interest" description="Disordered" evidence="1">
    <location>
        <begin position="558"/>
        <end position="579"/>
    </location>
</feature>
<dbReference type="PANTHER" id="PTHR14586:SF1">
    <property type="entry name" value="THIAMINE-TRIPHOSPHATASE"/>
    <property type="match status" value="1"/>
</dbReference>
<dbReference type="GO" id="GO:0042357">
    <property type="term" value="P:thiamine diphosphate metabolic process"/>
    <property type="evidence" value="ECO:0007669"/>
    <property type="project" value="TreeGrafter"/>
</dbReference>
<protein>
    <recommendedName>
        <fullName evidence="2">AB hydrolase-1 domain-containing protein</fullName>
    </recommendedName>
</protein>
<dbReference type="PANTHER" id="PTHR14586">
    <property type="entry name" value="THIAMINE-TRIPHOSPHATASE"/>
    <property type="match status" value="1"/>
</dbReference>
<dbReference type="GO" id="GO:0000287">
    <property type="term" value="F:magnesium ion binding"/>
    <property type="evidence" value="ECO:0007669"/>
    <property type="project" value="TreeGrafter"/>
</dbReference>
<dbReference type="SUPFAM" id="SSF55154">
    <property type="entry name" value="CYTH-like phosphatases"/>
    <property type="match status" value="1"/>
</dbReference>
<gene>
    <name evidence="3" type="ORF">Cvel_5081</name>
</gene>
<proteinExistence type="predicted"/>
<dbReference type="Pfam" id="PF00561">
    <property type="entry name" value="Abhydrolase_1"/>
    <property type="match status" value="1"/>
</dbReference>
<name>A0A0G4GR45_9ALVE</name>
<feature type="compositionally biased region" description="Basic and acidic residues" evidence="1">
    <location>
        <begin position="215"/>
        <end position="232"/>
    </location>
</feature>
<organism evidence="3">
    <name type="scientific">Chromera velia CCMP2878</name>
    <dbReference type="NCBI Taxonomy" id="1169474"/>
    <lineage>
        <taxon>Eukaryota</taxon>
        <taxon>Sar</taxon>
        <taxon>Alveolata</taxon>
        <taxon>Colpodellida</taxon>
        <taxon>Chromeraceae</taxon>
        <taxon>Chromera</taxon>
    </lineage>
</organism>
<evidence type="ECO:0000313" key="3">
    <source>
        <dbReference type="EMBL" id="CEM32916.1"/>
    </source>
</evidence>
<reference evidence="3" key="1">
    <citation type="submission" date="2014-11" db="EMBL/GenBank/DDBJ databases">
        <authorList>
            <person name="Otto D Thomas"/>
            <person name="Naeem Raeece"/>
        </authorList>
    </citation>
    <scope>NUCLEOTIDE SEQUENCE</scope>
</reference>
<dbReference type="InterPro" id="IPR033469">
    <property type="entry name" value="CYTH-like_dom_sf"/>
</dbReference>
<dbReference type="SUPFAM" id="SSF53474">
    <property type="entry name" value="alpha/beta-Hydrolases"/>
    <property type="match status" value="1"/>
</dbReference>
<dbReference type="Gene3D" id="3.40.50.1820">
    <property type="entry name" value="alpha/beta hydrolase"/>
    <property type="match status" value="1"/>
</dbReference>
<feature type="domain" description="AB hydrolase-1" evidence="2">
    <location>
        <begin position="75"/>
        <end position="125"/>
    </location>
</feature>
<dbReference type="VEuPathDB" id="CryptoDB:Cvel_5081"/>
<feature type="region of interest" description="Disordered" evidence="1">
    <location>
        <begin position="213"/>
        <end position="233"/>
    </location>
</feature>
<sequence>METAGEQPLFAYCHGWLSSKASVKGNHLASFFDKCTDEHGGKVKLELLDLNDDDEVVGTMTLSSALSKIDAFYARHGVGQKKKMCLIGSSLGGYTAALYASRHPERVSRLVLLCPAFNFRHQLEHLLSEGQEWTKGSSTFETWRRDGVRRFEAPDKRPEGLSVSFDFVRDLEGYQRFPDFSSPSLILHGEEDEVIPVETSLKAVGWDAETVTQRAAEEGREGTKEKRPERESVTSLWVTEGDHALASEQELRWVEKAVKTHLGLREEKKKQGKEQADDGAGEREVPGDKEVIEEEVEVEMKVDVGGRDAKSLMKTLKSAGAVLQVQWTFEDAYFDLCPPGGTLEEMREGMEKEKGGGAFFPLSSTCHFLRRRAGIWELKIPERQEDGGGGNGLGGEGEGDRLTVYREVTKEEEIAKYARETFFPDTTERASMDQLVKEAGLRPFVVFRTRRRKLKLPSEFLPVEAHPDSSNHLTLAVGVDGDCVPVSVESELSVDVDEASFGPLVMEIEKLERLRVSLGSCGKGKGERAREALKGIKGEAVGRAGQDVRRICEQLGLSRNKGGKQPGGGNEETRKSVKGKVEEYVWRKSPGLYRFFVQKGAFAP</sequence>
<dbReference type="Gene3D" id="2.40.320.10">
    <property type="entry name" value="Hypothetical Protein Pfu-838710-001"/>
    <property type="match status" value="1"/>
</dbReference>
<dbReference type="AlphaFoldDB" id="A0A0G4GR45"/>
<dbReference type="GO" id="GO:0050333">
    <property type="term" value="F:thiamine triphosphate phosphatase activity"/>
    <property type="evidence" value="ECO:0007669"/>
    <property type="project" value="InterPro"/>
</dbReference>
<accession>A0A0G4GR45</accession>
<dbReference type="InterPro" id="IPR039582">
    <property type="entry name" value="THTPA"/>
</dbReference>
<evidence type="ECO:0000256" key="1">
    <source>
        <dbReference type="SAM" id="MobiDB-lite"/>
    </source>
</evidence>
<feature type="region of interest" description="Disordered" evidence="1">
    <location>
        <begin position="265"/>
        <end position="287"/>
    </location>
</feature>
<evidence type="ECO:0000259" key="2">
    <source>
        <dbReference type="Pfam" id="PF00561"/>
    </source>
</evidence>
<dbReference type="InterPro" id="IPR000073">
    <property type="entry name" value="AB_hydrolase_1"/>
</dbReference>
<dbReference type="PRINTS" id="PR00111">
    <property type="entry name" value="ABHYDROLASE"/>
</dbReference>